<proteinExistence type="predicted"/>
<protein>
    <submittedName>
        <fullName evidence="2">Uncharacterized protein</fullName>
    </submittedName>
</protein>
<name>H2EAM7_9VIRU</name>
<evidence type="ECO:0000256" key="1">
    <source>
        <dbReference type="SAM" id="MobiDB-lite"/>
    </source>
</evidence>
<accession>H2EAM7</accession>
<sequence>MEKKLIRSEAPKSVMQGHGERSTTKWMWA</sequence>
<reference evidence="2" key="1">
    <citation type="submission" date="2011-10" db="EMBL/GenBank/DDBJ databases">
        <title>Provirophages and transpovirons: unique mobilome of giant viruses.</title>
        <authorList>
            <person name="Desnues C."/>
            <person name="LaScola B."/>
            <person name="Yutin N."/>
            <person name="Fournous G."/>
            <person name="Koonin E."/>
            <person name="Raoult D."/>
        </authorList>
    </citation>
    <scope>NUCLEOTIDE SEQUENCE</scope>
    <source>
        <strain evidence="2">Mv13-c7</strain>
    </source>
</reference>
<organism evidence="2">
    <name type="scientific">Megavirus courdo7</name>
    <dbReference type="NCBI Taxonomy" id="1128135"/>
    <lineage>
        <taxon>Viruses</taxon>
        <taxon>Varidnaviria</taxon>
        <taxon>Bamfordvirae</taxon>
        <taxon>Nucleocytoviricota</taxon>
        <taxon>Megaviricetes</taxon>
        <taxon>Imitervirales</taxon>
        <taxon>Mimiviridae</taxon>
        <taxon>Megamimivirinae</taxon>
        <taxon>Megavirus</taxon>
    </lineage>
</organism>
<evidence type="ECO:0000313" key="2">
    <source>
        <dbReference type="EMBL" id="AEX61450.1"/>
    </source>
</evidence>
<dbReference type="EMBL" id="JN885991">
    <property type="protein sequence ID" value="AEX61450.1"/>
    <property type="molecule type" value="Genomic_DNA"/>
</dbReference>
<feature type="compositionally biased region" description="Basic and acidic residues" evidence="1">
    <location>
        <begin position="1"/>
        <end position="10"/>
    </location>
</feature>
<gene>
    <name evidence="2" type="ORF">c7_L385</name>
</gene>
<feature type="region of interest" description="Disordered" evidence="1">
    <location>
        <begin position="1"/>
        <end position="29"/>
    </location>
</feature>